<protein>
    <submittedName>
        <fullName evidence="1">Uncharacterized protein</fullName>
    </submittedName>
</protein>
<organism evidence="1 2">
    <name type="scientific">Natranaeroarchaeum aerophilus</name>
    <dbReference type="NCBI Taxonomy" id="2917711"/>
    <lineage>
        <taxon>Archaea</taxon>
        <taxon>Methanobacteriati</taxon>
        <taxon>Methanobacteriota</taxon>
        <taxon>Stenosarchaea group</taxon>
        <taxon>Halobacteria</taxon>
        <taxon>Halobacteriales</taxon>
        <taxon>Natronoarchaeaceae</taxon>
        <taxon>Natranaeroarchaeum</taxon>
    </lineage>
</organism>
<sequence length="77" mass="9061">MGWNVEFDDGDAVSLVHDEEFLLYARRGQERDGHTEWTVEITDTATGEEIERETYEISNRQHLQSVLDRYTDVYPPQ</sequence>
<gene>
    <name evidence="1" type="ORF">AArcSt11_03335</name>
</gene>
<dbReference type="Proteomes" id="UP001202674">
    <property type="component" value="Unassembled WGS sequence"/>
</dbReference>
<evidence type="ECO:0000313" key="1">
    <source>
        <dbReference type="EMBL" id="MCL9812683.1"/>
    </source>
</evidence>
<accession>A0AAE3K3S0</accession>
<evidence type="ECO:0000313" key="2">
    <source>
        <dbReference type="Proteomes" id="UP001202674"/>
    </source>
</evidence>
<dbReference type="RefSeq" id="WP_250594595.1">
    <property type="nucleotide sequence ID" value="NZ_JAKRVY010000001.1"/>
</dbReference>
<comment type="caution">
    <text evidence="1">The sequence shown here is derived from an EMBL/GenBank/DDBJ whole genome shotgun (WGS) entry which is preliminary data.</text>
</comment>
<reference evidence="1 2" key="1">
    <citation type="journal article" date="2022" name="Syst. Appl. Microbiol.">
        <title>Natronocalculus amylovorans gen. nov., sp. nov., and Natranaeroarchaeum aerophilus sp. nov., dominant culturable amylolytic natronoarchaea from hypersaline soda lakes in southwestern Siberia.</title>
        <authorList>
            <person name="Sorokin D.Y."/>
            <person name="Elcheninov A.G."/>
            <person name="Khizhniak T.V."/>
            <person name="Koenen M."/>
            <person name="Bale N.J."/>
            <person name="Damste J.S.S."/>
            <person name="Kublanov I.V."/>
        </authorList>
    </citation>
    <scope>NUCLEOTIDE SEQUENCE [LARGE SCALE GENOMIC DNA]</scope>
    <source>
        <strain evidence="1 2">AArc-St1-1</strain>
    </source>
</reference>
<dbReference type="EMBL" id="JAKRVY010000001">
    <property type="protein sequence ID" value="MCL9812683.1"/>
    <property type="molecule type" value="Genomic_DNA"/>
</dbReference>
<dbReference type="AlphaFoldDB" id="A0AAE3K3S0"/>
<proteinExistence type="predicted"/>
<keyword evidence="2" id="KW-1185">Reference proteome</keyword>
<name>A0AAE3K3S0_9EURY</name>